<proteinExistence type="inferred from homology"/>
<dbReference type="PANTHER" id="PTHR10782">
    <property type="entry name" value="ZINC FINGER MIZ DOMAIN-CONTAINING PROTEIN"/>
    <property type="match status" value="1"/>
</dbReference>
<evidence type="ECO:0000313" key="13">
    <source>
        <dbReference type="Proteomes" id="UP000094801"/>
    </source>
</evidence>
<dbReference type="PANTHER" id="PTHR10782:SF4">
    <property type="entry name" value="TONALLI, ISOFORM E"/>
    <property type="match status" value="1"/>
</dbReference>
<keyword evidence="6" id="KW-0833">Ubl conjugation pathway</keyword>
<dbReference type="InterPro" id="IPR023321">
    <property type="entry name" value="PINIT"/>
</dbReference>
<evidence type="ECO:0000256" key="5">
    <source>
        <dbReference type="ARBA" id="ARBA00022771"/>
    </source>
</evidence>
<evidence type="ECO:0000259" key="10">
    <source>
        <dbReference type="PROSITE" id="PS51044"/>
    </source>
</evidence>
<evidence type="ECO:0000256" key="8">
    <source>
        <dbReference type="PROSITE-ProRule" id="PRU00452"/>
    </source>
</evidence>
<feature type="non-terminal residue" evidence="12">
    <location>
        <position position="1"/>
    </location>
</feature>
<keyword evidence="5 8" id="KW-0863">Zinc-finger</keyword>
<dbReference type="InterPro" id="IPR013083">
    <property type="entry name" value="Znf_RING/FYVE/PHD"/>
</dbReference>
<evidence type="ECO:0000256" key="3">
    <source>
        <dbReference type="ARBA" id="ARBA00022679"/>
    </source>
</evidence>
<evidence type="ECO:0000259" key="11">
    <source>
        <dbReference type="PROSITE" id="PS51466"/>
    </source>
</evidence>
<evidence type="ECO:0000256" key="6">
    <source>
        <dbReference type="ARBA" id="ARBA00022786"/>
    </source>
</evidence>
<feature type="region of interest" description="Disordered" evidence="9">
    <location>
        <begin position="306"/>
        <end position="348"/>
    </location>
</feature>
<keyword evidence="4" id="KW-0479">Metal-binding</keyword>
<feature type="non-terminal residue" evidence="12">
    <location>
        <position position="348"/>
    </location>
</feature>
<feature type="region of interest" description="Disordered" evidence="9">
    <location>
        <begin position="1"/>
        <end position="27"/>
    </location>
</feature>
<evidence type="ECO:0000313" key="12">
    <source>
        <dbReference type="EMBL" id="ODV86071.1"/>
    </source>
</evidence>
<dbReference type="AlphaFoldDB" id="A0A1E4T2W4"/>
<dbReference type="Proteomes" id="UP000094801">
    <property type="component" value="Unassembled WGS sequence"/>
</dbReference>
<gene>
    <name evidence="12" type="ORF">CANARDRAFT_179024</name>
</gene>
<evidence type="ECO:0000256" key="7">
    <source>
        <dbReference type="ARBA" id="ARBA00022833"/>
    </source>
</evidence>
<organism evidence="12 13">
    <name type="scientific">[Candida] arabinofermentans NRRL YB-2248</name>
    <dbReference type="NCBI Taxonomy" id="983967"/>
    <lineage>
        <taxon>Eukaryota</taxon>
        <taxon>Fungi</taxon>
        <taxon>Dikarya</taxon>
        <taxon>Ascomycota</taxon>
        <taxon>Saccharomycotina</taxon>
        <taxon>Pichiomycetes</taxon>
        <taxon>Pichiales</taxon>
        <taxon>Pichiaceae</taxon>
        <taxon>Ogataea</taxon>
        <taxon>Ogataea/Candida clade</taxon>
    </lineage>
</organism>
<evidence type="ECO:0000256" key="9">
    <source>
        <dbReference type="SAM" id="MobiDB-lite"/>
    </source>
</evidence>
<dbReference type="InterPro" id="IPR004181">
    <property type="entry name" value="Znf_MIZ"/>
</dbReference>
<keyword evidence="7" id="KW-0862">Zinc</keyword>
<dbReference type="InterPro" id="IPR038654">
    <property type="entry name" value="PINIT_sf"/>
</dbReference>
<evidence type="ECO:0000256" key="2">
    <source>
        <dbReference type="ARBA" id="ARBA00005383"/>
    </source>
</evidence>
<dbReference type="Pfam" id="PF14324">
    <property type="entry name" value="PINIT"/>
    <property type="match status" value="1"/>
</dbReference>
<feature type="domain" description="SP-RING-type" evidence="10">
    <location>
        <begin position="206"/>
        <end position="288"/>
    </location>
</feature>
<feature type="compositionally biased region" description="Basic and acidic residues" evidence="9">
    <location>
        <begin position="324"/>
        <end position="333"/>
    </location>
</feature>
<dbReference type="GO" id="GO:0061665">
    <property type="term" value="F:SUMO ligase activity"/>
    <property type="evidence" value="ECO:0007669"/>
    <property type="project" value="TreeGrafter"/>
</dbReference>
<dbReference type="SUPFAM" id="SSF57850">
    <property type="entry name" value="RING/U-box"/>
    <property type="match status" value="1"/>
</dbReference>
<evidence type="ECO:0000256" key="4">
    <source>
        <dbReference type="ARBA" id="ARBA00022723"/>
    </source>
</evidence>
<comment type="similarity">
    <text evidence="2">Belongs to the PIAS family.</text>
</comment>
<feature type="compositionally biased region" description="Polar residues" evidence="9">
    <location>
        <begin position="1"/>
        <end position="12"/>
    </location>
</feature>
<dbReference type="OrthoDB" id="28127at2759"/>
<comment type="pathway">
    <text evidence="1">Protein modification; protein sumoylation.</text>
</comment>
<dbReference type="GO" id="GO:0000785">
    <property type="term" value="C:chromatin"/>
    <property type="evidence" value="ECO:0007669"/>
    <property type="project" value="TreeGrafter"/>
</dbReference>
<keyword evidence="3" id="KW-0808">Transferase</keyword>
<dbReference type="GO" id="GO:0008270">
    <property type="term" value="F:zinc ion binding"/>
    <property type="evidence" value="ECO:0007669"/>
    <property type="project" value="UniProtKB-KW"/>
</dbReference>
<feature type="domain" description="PINIT" evidence="11">
    <location>
        <begin position="20"/>
        <end position="177"/>
    </location>
</feature>
<evidence type="ECO:0008006" key="14">
    <source>
        <dbReference type="Google" id="ProtNLM"/>
    </source>
</evidence>
<dbReference type="Pfam" id="PF02891">
    <property type="entry name" value="zf-MIZ"/>
    <property type="match status" value="1"/>
</dbReference>
<dbReference type="Gene3D" id="3.30.40.10">
    <property type="entry name" value="Zinc/RING finger domain, C3HC4 (zinc finger)"/>
    <property type="match status" value="1"/>
</dbReference>
<evidence type="ECO:0000256" key="1">
    <source>
        <dbReference type="ARBA" id="ARBA00004718"/>
    </source>
</evidence>
<protein>
    <recommendedName>
        <fullName evidence="14">SP-RING-type domain-containing protein</fullName>
    </recommendedName>
</protein>
<dbReference type="STRING" id="983967.A0A1E4T2W4"/>
<dbReference type="EMBL" id="KV453851">
    <property type="protein sequence ID" value="ODV86071.1"/>
    <property type="molecule type" value="Genomic_DNA"/>
</dbReference>
<accession>A0A1E4T2W4</accession>
<keyword evidence="13" id="KW-1185">Reference proteome</keyword>
<dbReference type="GO" id="GO:0016925">
    <property type="term" value="P:protein sumoylation"/>
    <property type="evidence" value="ECO:0007669"/>
    <property type="project" value="UniProtKB-UniPathway"/>
</dbReference>
<dbReference type="PROSITE" id="PS51466">
    <property type="entry name" value="PINIT"/>
    <property type="match status" value="1"/>
</dbReference>
<sequence>DSYNPTQSNELPSVSPARLSPTPTGKSLKRDKVRWIHFKQSEFYTLKRLIQAEGSLNPQFAKKEPNRVTARMNFTFTEAETQLLKSNGNMKLYLLSGSISDLDTGEEKYLEFPIPNAITFNRKNVPSYVKGIKGAKGSVKPADLTPYLDFNARNHLDVTYAGTTEDYLLYVYIVQVVPFDTLVENILLRPQIPKQNTLNFVQRQRQDEEDIQTSKEVVSLNCPVSMVRMHDPCKSVDCEHLQCFDAFSFLRLQDQVPLWMCPVCNKKVSYSSLAIDAYFKEVIEQTTEDDETINIDENGKWTIQLEEPETNKDHFPNPASVTRSEPHSSPKEDADIEIISLDSDSDDE</sequence>
<dbReference type="Gene3D" id="2.60.120.780">
    <property type="entry name" value="PINIT domain"/>
    <property type="match status" value="1"/>
</dbReference>
<dbReference type="UniPathway" id="UPA00886"/>
<reference evidence="13" key="1">
    <citation type="submission" date="2016-04" db="EMBL/GenBank/DDBJ databases">
        <title>Comparative genomics of biotechnologically important yeasts.</title>
        <authorList>
            <consortium name="DOE Joint Genome Institute"/>
            <person name="Riley R."/>
            <person name="Haridas S."/>
            <person name="Wolfe K.H."/>
            <person name="Lopes M.R."/>
            <person name="Hittinger C.T."/>
            <person name="Goker M."/>
            <person name="Salamov A."/>
            <person name="Wisecaver J."/>
            <person name="Long T.M."/>
            <person name="Aerts A.L."/>
            <person name="Barry K."/>
            <person name="Choi C."/>
            <person name="Clum A."/>
            <person name="Coughlan A.Y."/>
            <person name="Deshpande S."/>
            <person name="Douglass A.P."/>
            <person name="Hanson S.J."/>
            <person name="Klenk H.-P."/>
            <person name="Labutti K."/>
            <person name="Lapidus A."/>
            <person name="Lindquist E."/>
            <person name="Lipzen A."/>
            <person name="Meier-Kolthoff J.P."/>
            <person name="Ohm R.A."/>
            <person name="Otillar R.P."/>
            <person name="Pangilinan J."/>
            <person name="Peng Y."/>
            <person name="Rokas A."/>
            <person name="Rosa C.A."/>
            <person name="Scheuner C."/>
            <person name="Sibirny A.A."/>
            <person name="Slot J.C."/>
            <person name="Stielow J.B."/>
            <person name="Sun H."/>
            <person name="Kurtzman C.P."/>
            <person name="Blackwell M."/>
            <person name="Grigoriev I.V."/>
            <person name="Jeffries T.W."/>
        </authorList>
    </citation>
    <scope>NUCLEOTIDE SEQUENCE [LARGE SCALE GENOMIC DNA]</scope>
    <source>
        <strain evidence="13">NRRL YB-2248</strain>
    </source>
</reference>
<dbReference type="PROSITE" id="PS51044">
    <property type="entry name" value="ZF_SP_RING"/>
    <property type="match status" value="1"/>
</dbReference>
<name>A0A1E4T2W4_9ASCO</name>